<feature type="transmembrane region" description="Helical" evidence="5">
    <location>
        <begin position="45"/>
        <end position="65"/>
    </location>
</feature>
<keyword evidence="2 5" id="KW-0812">Transmembrane</keyword>
<feature type="transmembrane region" description="Helical" evidence="5">
    <location>
        <begin position="372"/>
        <end position="388"/>
    </location>
</feature>
<comment type="subcellular location">
    <subcellularLocation>
        <location evidence="1">Cell membrane</location>
        <topology evidence="1">Multi-pass membrane protein</topology>
    </subcellularLocation>
</comment>
<dbReference type="PATRIC" id="fig|571913.6.peg.1753"/>
<keyword evidence="4 5" id="KW-0472">Membrane</keyword>
<dbReference type="InterPro" id="IPR036259">
    <property type="entry name" value="MFS_trans_sf"/>
</dbReference>
<name>A0A0K1JGQ2_9MICO</name>
<protein>
    <submittedName>
        <fullName evidence="7">MFS transporter</fullName>
    </submittedName>
</protein>
<dbReference type="PANTHER" id="PTHR23518:SF2">
    <property type="entry name" value="MAJOR FACILITATOR SUPERFAMILY TRANSPORTER"/>
    <property type="match status" value="1"/>
</dbReference>
<organism evidence="7 8">
    <name type="scientific">Luteipulveratus mongoliensis</name>
    <dbReference type="NCBI Taxonomy" id="571913"/>
    <lineage>
        <taxon>Bacteria</taxon>
        <taxon>Bacillati</taxon>
        <taxon>Actinomycetota</taxon>
        <taxon>Actinomycetes</taxon>
        <taxon>Micrococcales</taxon>
        <taxon>Dermacoccaceae</taxon>
        <taxon>Luteipulveratus</taxon>
    </lineage>
</organism>
<feature type="transmembrane region" description="Helical" evidence="5">
    <location>
        <begin position="273"/>
        <end position="295"/>
    </location>
</feature>
<evidence type="ECO:0000313" key="8">
    <source>
        <dbReference type="Proteomes" id="UP000066480"/>
    </source>
</evidence>
<dbReference type="InterPro" id="IPR020846">
    <property type="entry name" value="MFS_dom"/>
</dbReference>
<feature type="transmembrane region" description="Helical" evidence="5">
    <location>
        <begin position="21"/>
        <end position="39"/>
    </location>
</feature>
<feature type="transmembrane region" description="Helical" evidence="5">
    <location>
        <begin position="161"/>
        <end position="178"/>
    </location>
</feature>
<dbReference type="PROSITE" id="PS50850">
    <property type="entry name" value="MFS"/>
    <property type="match status" value="1"/>
</dbReference>
<evidence type="ECO:0000256" key="1">
    <source>
        <dbReference type="ARBA" id="ARBA00004651"/>
    </source>
</evidence>
<dbReference type="GO" id="GO:0005886">
    <property type="term" value="C:plasma membrane"/>
    <property type="evidence" value="ECO:0007669"/>
    <property type="project" value="UniProtKB-SubCell"/>
</dbReference>
<dbReference type="Gene3D" id="1.20.1250.20">
    <property type="entry name" value="MFS general substrate transporter like domains"/>
    <property type="match status" value="2"/>
</dbReference>
<reference evidence="7 8" key="1">
    <citation type="submission" date="2015-03" db="EMBL/GenBank/DDBJ databases">
        <title>Luteipulveratus halotolerans sp. nov., a novel actinobacterium (Dermacoccaceae) from Sarawak, Malaysia.</title>
        <authorList>
            <person name="Juboi H."/>
            <person name="Basik A."/>
            <person name="Shamsul S.S."/>
            <person name="Arnold P."/>
            <person name="Schmitt E.K."/>
            <person name="Sanglier J.-J."/>
            <person name="Yeo T."/>
        </authorList>
    </citation>
    <scope>NUCLEOTIDE SEQUENCE [LARGE SCALE GENOMIC DNA]</scope>
    <source>
        <strain evidence="7 8">MN07-A0370</strain>
    </source>
</reference>
<dbReference type="SUPFAM" id="SSF103473">
    <property type="entry name" value="MFS general substrate transporter"/>
    <property type="match status" value="1"/>
</dbReference>
<feature type="transmembrane region" description="Helical" evidence="5">
    <location>
        <begin position="184"/>
        <end position="204"/>
    </location>
</feature>
<dbReference type="PANTHER" id="PTHR23518">
    <property type="entry name" value="C-METHYLTRANSFERASE"/>
    <property type="match status" value="1"/>
</dbReference>
<evidence type="ECO:0000256" key="5">
    <source>
        <dbReference type="SAM" id="Phobius"/>
    </source>
</evidence>
<evidence type="ECO:0000256" key="2">
    <source>
        <dbReference type="ARBA" id="ARBA00022692"/>
    </source>
</evidence>
<proteinExistence type="predicted"/>
<feature type="domain" description="Major facilitator superfamily (MFS) profile" evidence="6">
    <location>
        <begin position="25"/>
        <end position="417"/>
    </location>
</feature>
<sequence length="426" mass="44823">MYLSTVRTPRPKTGGGTLRRVVTGNVLALGLVSMVTDVSSEMVTAIMPAYLVLGLHLSMVGYGVVDGLYQGITAVTRLIGGYVADRLRARKLVAGMGYGLSALAKLGLLTVGRSIGGISAMLAVDRIGKGVRTAPRDALISVSAPPDALGAAFGVHRTMDAIGAFLGPLVALLVLSATGQAYDAVFVVSFCIAVLGVILLALFVRERTDTLPTKERPGEPLRAHGTFLEALNLLRDNRFRRIQLAAILLGLVTVGDGFVYLTLQQREDFPVHWFPLLAVGLNLVYLALAGPVGVLADRIGRWRVVLGGHVALLLVYVSLTGGAAGWFAVLIPIALYGVFYAATDGVLMALAGPVLPTHLRTTGIALLQTGQALAYLVSSVAFGAIWQFDSRTHAAWAAAVGVLIALPFSALLLRRAAHQAEVLTTS</sequence>
<feature type="transmembrane region" description="Helical" evidence="5">
    <location>
        <begin position="325"/>
        <end position="351"/>
    </location>
</feature>
<dbReference type="STRING" id="571913.VV02_08565"/>
<feature type="transmembrane region" description="Helical" evidence="5">
    <location>
        <begin position="394"/>
        <end position="413"/>
    </location>
</feature>
<gene>
    <name evidence="7" type="ORF">VV02_08565</name>
</gene>
<dbReference type="OrthoDB" id="9803985at2"/>
<feature type="transmembrane region" description="Helical" evidence="5">
    <location>
        <begin position="242"/>
        <end position="261"/>
    </location>
</feature>
<dbReference type="AlphaFoldDB" id="A0A0K1JGQ2"/>
<evidence type="ECO:0000313" key="7">
    <source>
        <dbReference type="EMBL" id="AKU15894.1"/>
    </source>
</evidence>
<dbReference type="Proteomes" id="UP000066480">
    <property type="component" value="Chromosome"/>
</dbReference>
<keyword evidence="8" id="KW-1185">Reference proteome</keyword>
<dbReference type="GO" id="GO:0022857">
    <property type="term" value="F:transmembrane transporter activity"/>
    <property type="evidence" value="ECO:0007669"/>
    <property type="project" value="InterPro"/>
</dbReference>
<dbReference type="EMBL" id="CP011112">
    <property type="protein sequence ID" value="AKU15894.1"/>
    <property type="molecule type" value="Genomic_DNA"/>
</dbReference>
<keyword evidence="3 5" id="KW-1133">Transmembrane helix</keyword>
<dbReference type="KEGG" id="lmoi:VV02_08565"/>
<evidence type="ECO:0000256" key="3">
    <source>
        <dbReference type="ARBA" id="ARBA00022989"/>
    </source>
</evidence>
<dbReference type="InterPro" id="IPR011701">
    <property type="entry name" value="MFS"/>
</dbReference>
<dbReference type="Pfam" id="PF07690">
    <property type="entry name" value="MFS_1"/>
    <property type="match status" value="1"/>
</dbReference>
<accession>A0A0K1JGQ2</accession>
<evidence type="ECO:0000259" key="6">
    <source>
        <dbReference type="PROSITE" id="PS50850"/>
    </source>
</evidence>
<dbReference type="RefSeq" id="WP_052590972.1">
    <property type="nucleotide sequence ID" value="NZ_CP011112.1"/>
</dbReference>
<feature type="transmembrane region" description="Helical" evidence="5">
    <location>
        <begin position="302"/>
        <end position="319"/>
    </location>
</feature>
<dbReference type="CDD" id="cd17370">
    <property type="entry name" value="MFS_MJ1317_like"/>
    <property type="match status" value="1"/>
</dbReference>
<evidence type="ECO:0000256" key="4">
    <source>
        <dbReference type="ARBA" id="ARBA00023136"/>
    </source>
</evidence>